<dbReference type="EMBL" id="KX657793">
    <property type="protein sequence ID" value="AOZ61295.1"/>
    <property type="molecule type" value="Genomic_DNA"/>
</dbReference>
<organism evidence="1 2">
    <name type="scientific">Mycobacterium phage DarthPhader</name>
    <dbReference type="NCBI Taxonomy" id="1912975"/>
    <lineage>
        <taxon>Viruses</taxon>
        <taxon>Duplodnaviria</taxon>
        <taxon>Heunggongvirae</taxon>
        <taxon>Uroviricota</taxon>
        <taxon>Caudoviricetes</taxon>
        <taxon>Refugevirus</taxon>
        <taxon>Refugevirus darthphader</taxon>
    </lineage>
</organism>
<protein>
    <submittedName>
        <fullName evidence="1">Uncharacterized protein</fullName>
    </submittedName>
</protein>
<gene>
    <name evidence="1" type="ORF">SEA_DARTHPHADER_55</name>
</gene>
<accession>A0A1I9S401</accession>
<reference evidence="2" key="1">
    <citation type="submission" date="2016-08" db="EMBL/GenBank/DDBJ databases">
        <authorList>
            <person name="Seilhamer J.J."/>
        </authorList>
    </citation>
    <scope>NUCLEOTIDE SEQUENCE [LARGE SCALE GENOMIC DNA]</scope>
</reference>
<dbReference type="Proteomes" id="UP000226155">
    <property type="component" value="Segment"/>
</dbReference>
<evidence type="ECO:0000313" key="2">
    <source>
        <dbReference type="Proteomes" id="UP000226155"/>
    </source>
</evidence>
<proteinExistence type="predicted"/>
<name>A0A1I9S401_9CAUD</name>
<sequence>MYELSKRTFDTWAEIPTGVLVKGKYALYIKLSSEQAAFTADVDSMGGWNGGWISAIPSFLEQHAGPFTAVAVAV</sequence>
<keyword evidence="2" id="KW-1185">Reference proteome</keyword>
<evidence type="ECO:0000313" key="1">
    <source>
        <dbReference type="EMBL" id="AOZ61295.1"/>
    </source>
</evidence>